<comment type="caution">
    <text evidence="1">The sequence shown here is derived from an EMBL/GenBank/DDBJ whole genome shotgun (WGS) entry which is preliminary data.</text>
</comment>
<dbReference type="AlphaFoldDB" id="A0A9D1QZG4"/>
<proteinExistence type="predicted"/>
<evidence type="ECO:0000313" key="1">
    <source>
        <dbReference type="EMBL" id="HIW78227.1"/>
    </source>
</evidence>
<accession>A0A9D1QZG4</accession>
<reference evidence="1" key="1">
    <citation type="journal article" date="2021" name="PeerJ">
        <title>Extensive microbial diversity within the chicken gut microbiome revealed by metagenomics and culture.</title>
        <authorList>
            <person name="Gilroy R."/>
            <person name="Ravi A."/>
            <person name="Getino M."/>
            <person name="Pursley I."/>
            <person name="Horton D.L."/>
            <person name="Alikhan N.F."/>
            <person name="Baker D."/>
            <person name="Gharbi K."/>
            <person name="Hall N."/>
            <person name="Watson M."/>
            <person name="Adriaenssens E.M."/>
            <person name="Foster-Nyarko E."/>
            <person name="Jarju S."/>
            <person name="Secka A."/>
            <person name="Antonio M."/>
            <person name="Oren A."/>
            <person name="Chaudhuri R.R."/>
            <person name="La Ragione R."/>
            <person name="Hildebrand F."/>
            <person name="Pallen M.J."/>
        </authorList>
    </citation>
    <scope>NUCLEOTIDE SEQUENCE</scope>
    <source>
        <strain evidence="1">ChiSxjej5B17-1746</strain>
    </source>
</reference>
<name>A0A9D1QZG4_9BACT</name>
<gene>
    <name evidence="1" type="ORF">H9874_03675</name>
</gene>
<protein>
    <submittedName>
        <fullName evidence="1">Uncharacterized protein</fullName>
    </submittedName>
</protein>
<dbReference type="Proteomes" id="UP000824264">
    <property type="component" value="Unassembled WGS sequence"/>
</dbReference>
<evidence type="ECO:0000313" key="2">
    <source>
        <dbReference type="Proteomes" id="UP000824264"/>
    </source>
</evidence>
<sequence>LYRYCFTPGSLTNERGRSLLKKKNRLQSAILKQELSAEARAHGGLWKQALDISCLEAACEAFSSLSRDPQTKRELLEMAHALAATVEPLPWGYFPRLTAYSLLTMAFRHKSPILLAAGRRWKKLFPLF</sequence>
<organism evidence="1 2">
    <name type="scientific">Candidatus Bilophila faecipullorum</name>
    <dbReference type="NCBI Taxonomy" id="2838482"/>
    <lineage>
        <taxon>Bacteria</taxon>
        <taxon>Pseudomonadati</taxon>
        <taxon>Thermodesulfobacteriota</taxon>
        <taxon>Desulfovibrionia</taxon>
        <taxon>Desulfovibrionales</taxon>
        <taxon>Desulfovibrionaceae</taxon>
        <taxon>Bilophila</taxon>
    </lineage>
</organism>
<reference evidence="1" key="2">
    <citation type="submission" date="2021-04" db="EMBL/GenBank/DDBJ databases">
        <authorList>
            <person name="Gilroy R."/>
        </authorList>
    </citation>
    <scope>NUCLEOTIDE SEQUENCE</scope>
    <source>
        <strain evidence="1">ChiSxjej5B17-1746</strain>
    </source>
</reference>
<dbReference type="EMBL" id="DXGI01000129">
    <property type="protein sequence ID" value="HIW78227.1"/>
    <property type="molecule type" value="Genomic_DNA"/>
</dbReference>
<feature type="non-terminal residue" evidence="1">
    <location>
        <position position="1"/>
    </location>
</feature>